<dbReference type="InterPro" id="IPR027417">
    <property type="entry name" value="P-loop_NTPase"/>
</dbReference>
<dbReference type="InterPro" id="IPR003395">
    <property type="entry name" value="RecF/RecN/SMC_N"/>
</dbReference>
<dbReference type="PIRSF" id="PIRSF005719">
    <property type="entry name" value="SMC"/>
    <property type="match status" value="1"/>
</dbReference>
<keyword evidence="1 6" id="KW-0963">Cytoplasm</keyword>
<comment type="function">
    <text evidence="6">Required for chromosome condensation and partitioning.</text>
</comment>
<dbReference type="InterPro" id="IPR024704">
    <property type="entry name" value="SMC"/>
</dbReference>
<evidence type="ECO:0000259" key="7">
    <source>
        <dbReference type="SMART" id="SM00968"/>
    </source>
</evidence>
<feature type="coiled-coil region" evidence="6">
    <location>
        <begin position="673"/>
        <end position="749"/>
    </location>
</feature>
<dbReference type="EMBL" id="CP104778">
    <property type="protein sequence ID" value="WPC22550.1"/>
    <property type="molecule type" value="Genomic_DNA"/>
</dbReference>
<dbReference type="Proteomes" id="UP001302696">
    <property type="component" value="Chromosome"/>
</dbReference>
<comment type="subunit">
    <text evidence="6">Homodimer.</text>
</comment>
<dbReference type="Gene3D" id="3.30.70.1620">
    <property type="match status" value="1"/>
</dbReference>
<feature type="binding site" evidence="6">
    <location>
        <begin position="32"/>
        <end position="39"/>
    </location>
    <ligand>
        <name>ATP</name>
        <dbReference type="ChEBI" id="CHEBI:30616"/>
    </ligand>
</feature>
<organism evidence="8 9">
    <name type="scientific">Pediococcus inopinatus</name>
    <dbReference type="NCBI Taxonomy" id="114090"/>
    <lineage>
        <taxon>Bacteria</taxon>
        <taxon>Bacillati</taxon>
        <taxon>Bacillota</taxon>
        <taxon>Bacilli</taxon>
        <taxon>Lactobacillales</taxon>
        <taxon>Lactobacillaceae</taxon>
        <taxon>Pediococcus</taxon>
    </lineage>
</organism>
<comment type="similarity">
    <text evidence="6">Belongs to the SMC family.</text>
</comment>
<evidence type="ECO:0000256" key="6">
    <source>
        <dbReference type="HAMAP-Rule" id="MF_01894"/>
    </source>
</evidence>
<keyword evidence="9" id="KW-1185">Reference proteome</keyword>
<feature type="coiled-coil region" evidence="6">
    <location>
        <begin position="827"/>
        <end position="903"/>
    </location>
</feature>
<dbReference type="SMART" id="SM00968">
    <property type="entry name" value="SMC_hinge"/>
    <property type="match status" value="1"/>
</dbReference>
<evidence type="ECO:0000256" key="4">
    <source>
        <dbReference type="ARBA" id="ARBA00023054"/>
    </source>
</evidence>
<dbReference type="InterPro" id="IPR010935">
    <property type="entry name" value="SMC_hinge"/>
</dbReference>
<dbReference type="CDD" id="cd03278">
    <property type="entry name" value="ABC_SMC_barmotin"/>
    <property type="match status" value="2"/>
</dbReference>
<proteinExistence type="inferred from homology"/>
<evidence type="ECO:0000313" key="9">
    <source>
        <dbReference type="Proteomes" id="UP001302696"/>
    </source>
</evidence>
<reference evidence="9" key="1">
    <citation type="submission" date="2024-06" db="EMBL/GenBank/DDBJ databases">
        <authorList>
            <person name="Chang H.C."/>
            <person name="Mun S.Y."/>
        </authorList>
    </citation>
    <scope>NUCLEOTIDE SEQUENCE [LARGE SCALE GENOMIC DNA]</scope>
    <source>
        <strain evidence="9">KT1</strain>
    </source>
</reference>
<dbReference type="RefSeq" id="WP_063697398.1">
    <property type="nucleotide sequence ID" value="NZ_BBIM01000028.1"/>
</dbReference>
<gene>
    <name evidence="6 8" type="primary">smc</name>
    <name evidence="8" type="ORF">N6G96_05015</name>
</gene>
<dbReference type="InterPro" id="IPR036277">
    <property type="entry name" value="SMC_hinge_sf"/>
</dbReference>
<keyword evidence="5 6" id="KW-0238">DNA-binding</keyword>
<dbReference type="HAMAP" id="MF_01894">
    <property type="entry name" value="Smc_prok"/>
    <property type="match status" value="1"/>
</dbReference>
<dbReference type="SUPFAM" id="SSF57997">
    <property type="entry name" value="Tropomyosin"/>
    <property type="match status" value="1"/>
</dbReference>
<dbReference type="SUPFAM" id="SSF75553">
    <property type="entry name" value="Smc hinge domain"/>
    <property type="match status" value="1"/>
</dbReference>
<dbReference type="NCBIfam" id="TIGR02168">
    <property type="entry name" value="SMC_prok_B"/>
    <property type="match status" value="1"/>
</dbReference>
<dbReference type="Gene3D" id="1.20.1060.20">
    <property type="match status" value="1"/>
</dbReference>
<dbReference type="PANTHER" id="PTHR43977">
    <property type="entry name" value="STRUCTURAL MAINTENANCE OF CHROMOSOMES PROTEIN 3"/>
    <property type="match status" value="1"/>
</dbReference>
<dbReference type="Gene3D" id="3.40.50.300">
    <property type="entry name" value="P-loop containing nucleotide triphosphate hydrolases"/>
    <property type="match status" value="2"/>
</dbReference>
<comment type="domain">
    <text evidence="6">Contains large globular domains required for ATP hydrolysis at each terminus and a third globular domain forming a flexible hinge near the middle of the molecule. These domains are separated by coiled-coil structures.</text>
</comment>
<feature type="coiled-coil region" evidence="6">
    <location>
        <begin position="234"/>
        <end position="462"/>
    </location>
</feature>
<comment type="subcellular location">
    <subcellularLocation>
        <location evidence="6">Cytoplasm</location>
    </subcellularLocation>
</comment>
<evidence type="ECO:0000256" key="1">
    <source>
        <dbReference type="ARBA" id="ARBA00022490"/>
    </source>
</evidence>
<sequence>MKLKALQISGFKSFADKTTINFEDGITGIVGPNGSGKSNIIEAVRWVMGEQSAKSLRGGKMPDVIFAGSQDRKPLNRAAVTITFDNSDHFLKTDYTEVSVTRKLFRNGDSQYLINQNDCRLKDVLNLFIDTGLGRDSFSVISQGRVEAIFNSKPEDRRTIIEEVAGVLAYKQDKQKAEQELTKTKDYLDRVSDLIAELHSQIGPLEEQSSLAQDYLDQKKQFDQLDKTRLVNLIDDLQGQSNTKQADIDKAEQLVTQYADQKEKLDVDVTELKNQRQASETQKDQLQSDLLEATRKYENLSGQQNVDSEKIKYQQQQVQELNQALEKNEQQLSENQEKKHQLETAISGYQKTVADLKEQLTGLSEKEMQQRQQMAQKMIDQLQADYIEKMQQLAQVHNEQTNLKKSYEQDSQQQLHVNADLVKLQTQLQNLKQTYAEQQTQVTELKDKTSEAEHQLKAALADYQKFSDQQKQGQDSWLQAIQVYQQAKTRLETLSSSETELRGFYQGVQSVLKNRNQFRGLVGVVSDLLKVPAKYTKAIETVLGSQLQQLVTQKDEDARQIIQYLTQHRAGRVTLLPLTTIRAKQVSPKIRTELETVEGFEGIASDLVETDPKLELVKQYLLGNILIASDLDHASKISKKLPMRLKFVTLNGEIINPSGSMTGGINRHQTAGLLTQKQQRDDLSKQVAQMKSELESREELVQNLKQKMATTETKGNDLRQNFNTVNDQYKDSQRQLDTIDDQVKDLNRRIAAVGYEFNQKGDFKNSFENQSTSLADQEKALNTDLTTITTKTETKKAELAQLRQTQSAGQQSITQIREQLATVQVKLSQAKTTLNEREQNIANLQQQILNTKGRQATLLEQQQAQGSKSQATQQELVAGQQQIDDLQSKLSTQKASFEVLEQTLTQKETDFQRIQELSSVATDDLQTIKVKQTRVSEQVDHALNDLSEKYQLSFELAKKDCLTIDQEDLERQLKLVKKGLAEIGDVNVGAIDEYQRVSTRYQFLTDQKDDLMTSQKQLLETINEIDTEAATRFKTTFDQVSASFSKVFVKIFGGGKAKLELTDPEHLLTTGLEIKAQPPGKKFQRLSLLSGGERALTAITLLFSILEVNPVPFCILDEVEAAFDDANVSRFADYLRNFQEKTQFVVITHRKGTMVECDVLYGVTMQESGVSKMASVSLEDLSRKETKTQ</sequence>
<evidence type="ECO:0000313" key="8">
    <source>
        <dbReference type="EMBL" id="WPC22550.1"/>
    </source>
</evidence>
<feature type="domain" description="SMC hinge" evidence="7">
    <location>
        <begin position="519"/>
        <end position="638"/>
    </location>
</feature>
<protein>
    <recommendedName>
        <fullName evidence="6">Chromosome partition protein Smc</fullName>
    </recommendedName>
</protein>
<dbReference type="SUPFAM" id="SSF52540">
    <property type="entry name" value="P-loop containing nucleoside triphosphate hydrolases"/>
    <property type="match status" value="1"/>
</dbReference>
<dbReference type="InterPro" id="IPR011890">
    <property type="entry name" value="SMC_prok"/>
</dbReference>
<evidence type="ECO:0000256" key="3">
    <source>
        <dbReference type="ARBA" id="ARBA00022840"/>
    </source>
</evidence>
<keyword evidence="2 6" id="KW-0547">Nucleotide-binding</keyword>
<evidence type="ECO:0000256" key="2">
    <source>
        <dbReference type="ARBA" id="ARBA00022741"/>
    </source>
</evidence>
<keyword evidence="4 6" id="KW-0175">Coiled coil</keyword>
<name>A0ABZ0Q6D8_9LACO</name>
<accession>A0ABZ0Q6D8</accession>
<evidence type="ECO:0000256" key="5">
    <source>
        <dbReference type="ARBA" id="ARBA00023125"/>
    </source>
</evidence>
<dbReference type="Pfam" id="PF06470">
    <property type="entry name" value="SMC_hinge"/>
    <property type="match status" value="1"/>
</dbReference>
<keyword evidence="3 6" id="KW-0067">ATP-binding</keyword>
<dbReference type="Pfam" id="PF02463">
    <property type="entry name" value="SMC_N"/>
    <property type="match status" value="1"/>
</dbReference>